<feature type="transmembrane region" description="Helical" evidence="1">
    <location>
        <begin position="21"/>
        <end position="45"/>
    </location>
</feature>
<keyword evidence="1" id="KW-0812">Transmembrane</keyword>
<dbReference type="AlphaFoldDB" id="A0A015Y6T9"/>
<evidence type="ECO:0000256" key="1">
    <source>
        <dbReference type="SAM" id="Phobius"/>
    </source>
</evidence>
<evidence type="ECO:0000313" key="3">
    <source>
        <dbReference type="Proteomes" id="UP000022082"/>
    </source>
</evidence>
<evidence type="ECO:0000313" key="2">
    <source>
        <dbReference type="EMBL" id="EXZ27642.1"/>
    </source>
</evidence>
<sequence length="51" mass="5886">MRAYPKRKDRTKLKAISVDTPLLFLSLFFVVVVSYLYPSLTFFAFPATLRG</sequence>
<dbReference type="Proteomes" id="UP000022082">
    <property type="component" value="Unassembled WGS sequence"/>
</dbReference>
<organism evidence="2 3">
    <name type="scientific">Bacteroides fragilis str. S36L11</name>
    <dbReference type="NCBI Taxonomy" id="1339327"/>
    <lineage>
        <taxon>Bacteria</taxon>
        <taxon>Pseudomonadati</taxon>
        <taxon>Bacteroidota</taxon>
        <taxon>Bacteroidia</taxon>
        <taxon>Bacteroidales</taxon>
        <taxon>Bacteroidaceae</taxon>
        <taxon>Bacteroides</taxon>
    </lineage>
</organism>
<proteinExistence type="predicted"/>
<dbReference type="EMBL" id="JGDJ01000246">
    <property type="protein sequence ID" value="EXZ27642.1"/>
    <property type="molecule type" value="Genomic_DNA"/>
</dbReference>
<name>A0A015Y6T9_BACFG</name>
<evidence type="ECO:0008006" key="4">
    <source>
        <dbReference type="Google" id="ProtNLM"/>
    </source>
</evidence>
<reference evidence="2 3" key="1">
    <citation type="submission" date="2014-02" db="EMBL/GenBank/DDBJ databases">
        <authorList>
            <person name="Sears C."/>
            <person name="Carroll K."/>
            <person name="Sack B.R."/>
            <person name="Qadri F."/>
            <person name="Myers L.L."/>
            <person name="Chung G.-T."/>
            <person name="Escheverria P."/>
            <person name="Fraser C.M."/>
            <person name="Sadzewicz L."/>
            <person name="Shefchek K.A."/>
            <person name="Tallon L."/>
            <person name="Das S.P."/>
            <person name="Daugherty S."/>
            <person name="Mongodin E.F."/>
        </authorList>
    </citation>
    <scope>NUCLEOTIDE SEQUENCE [LARGE SCALE GENOMIC DNA]</scope>
    <source>
        <strain evidence="2 3">S36L11</strain>
    </source>
</reference>
<comment type="caution">
    <text evidence="2">The sequence shown here is derived from an EMBL/GenBank/DDBJ whole genome shotgun (WGS) entry which is preliminary data.</text>
</comment>
<keyword evidence="1" id="KW-1133">Transmembrane helix</keyword>
<keyword evidence="1" id="KW-0472">Membrane</keyword>
<accession>A0A015Y6T9</accession>
<gene>
    <name evidence="2" type="ORF">M136_3208</name>
</gene>
<protein>
    <recommendedName>
        <fullName evidence="4">Transmembrane protein</fullName>
    </recommendedName>
</protein>